<dbReference type="AlphaFoldDB" id="A0A7K4XFW4"/>
<keyword evidence="2" id="KW-0808">Transferase</keyword>
<feature type="non-terminal residue" evidence="2">
    <location>
        <position position="1"/>
    </location>
</feature>
<dbReference type="EMBL" id="VWZN01009063">
    <property type="protein sequence ID" value="NWR45797.1"/>
    <property type="molecule type" value="Genomic_DNA"/>
</dbReference>
<accession>A0A7K4XFW4</accession>
<dbReference type="Proteomes" id="UP000529728">
    <property type="component" value="Unassembled WGS sequence"/>
</dbReference>
<proteinExistence type="predicted"/>
<gene>
    <name evidence="2" type="primary">Gpat2_1</name>
    <name evidence="2" type="ORF">REGSAT_R14906</name>
</gene>
<evidence type="ECO:0000256" key="1">
    <source>
        <dbReference type="SAM" id="MobiDB-lite"/>
    </source>
</evidence>
<protein>
    <submittedName>
        <fullName evidence="2">GPAT2 acyltransferase</fullName>
    </submittedName>
</protein>
<keyword evidence="3" id="KW-1185">Reference proteome</keyword>
<reference evidence="2 3" key="1">
    <citation type="submission" date="2019-09" db="EMBL/GenBank/DDBJ databases">
        <title>Bird 10,000 Genomes (B10K) Project - Family phase.</title>
        <authorList>
            <person name="Zhang G."/>
        </authorList>
    </citation>
    <scope>NUCLEOTIDE SEQUENCE [LARGE SCALE GENOMIC DNA]</scope>
    <source>
        <strain evidence="2">B10K-DU-001-18</strain>
        <tissue evidence="2">Muscle</tissue>
    </source>
</reference>
<feature type="non-terminal residue" evidence="2">
    <location>
        <position position="94"/>
    </location>
</feature>
<dbReference type="OrthoDB" id="5962536at2759"/>
<evidence type="ECO:0000313" key="2">
    <source>
        <dbReference type="EMBL" id="NWR45797.1"/>
    </source>
</evidence>
<evidence type="ECO:0000313" key="3">
    <source>
        <dbReference type="Proteomes" id="UP000529728"/>
    </source>
</evidence>
<dbReference type="GO" id="GO:0016746">
    <property type="term" value="F:acyltransferase activity"/>
    <property type="evidence" value="ECO:0007669"/>
    <property type="project" value="UniProtKB-KW"/>
</dbReference>
<keyword evidence="2" id="KW-0012">Acyltransferase</keyword>
<comment type="caution">
    <text evidence="2">The sequence shown here is derived from an EMBL/GenBank/DDBJ whole genome shotgun (WGS) entry which is preliminary data.</text>
</comment>
<sequence length="94" mass="10653">FFPPQVGTWISHSSPELEVFIPFLGKYQRPFSRRCCQRCTPSSWVRSAAGGDPRDPQTPGDSPPFLSCQDEFYPEDLAPLGFRDVSRVTETDTR</sequence>
<organism evidence="2 3">
    <name type="scientific">Regulus satrapa</name>
    <name type="common">Golden-crowned kinglet</name>
    <dbReference type="NCBI Taxonomy" id="13245"/>
    <lineage>
        <taxon>Eukaryota</taxon>
        <taxon>Metazoa</taxon>
        <taxon>Chordata</taxon>
        <taxon>Craniata</taxon>
        <taxon>Vertebrata</taxon>
        <taxon>Euteleostomi</taxon>
        <taxon>Archelosauria</taxon>
        <taxon>Archosauria</taxon>
        <taxon>Dinosauria</taxon>
        <taxon>Saurischia</taxon>
        <taxon>Theropoda</taxon>
        <taxon>Coelurosauria</taxon>
        <taxon>Aves</taxon>
        <taxon>Neognathae</taxon>
        <taxon>Neoaves</taxon>
        <taxon>Telluraves</taxon>
        <taxon>Australaves</taxon>
        <taxon>Passeriformes</taxon>
        <taxon>Regulidae</taxon>
        <taxon>Regulus</taxon>
    </lineage>
</organism>
<name>A0A7K4XFW4_REGSA</name>
<feature type="region of interest" description="Disordered" evidence="1">
    <location>
        <begin position="43"/>
        <end position="66"/>
    </location>
</feature>